<evidence type="ECO:0000256" key="1">
    <source>
        <dbReference type="SAM" id="MobiDB-lite"/>
    </source>
</evidence>
<keyword evidence="3" id="KW-1185">Reference proteome</keyword>
<sequence length="266" mass="28265">MSGAGPVEPGEGTRAWDAGRGVPPGRGPSRERLAGLYAHHRRAVLAGAAAAVSLAADGSLHTTREEAPEPLAIAPSQVVRVTYLGAEYLPPPTPTREFSFAVKITAHPGPPVTVTDIPQPYSAISLTTAPRPPFSAEAGSGHRTVITMHVTDCTHVPRNAGLPFLDVTLRNAHVIQNHSFILGERYARDVSRSIGALCANDTESSAKPQDTAEFTPAHPAGSHYSDRANQPEFHRSPHRVPLCITSCHNKRVTASVRLSSTFPAHA</sequence>
<organism evidence="2 3">
    <name type="scientific">Streptomyces ruber</name>
    <dbReference type="NCBI Taxonomy" id="83378"/>
    <lineage>
        <taxon>Bacteria</taxon>
        <taxon>Bacillati</taxon>
        <taxon>Actinomycetota</taxon>
        <taxon>Actinomycetes</taxon>
        <taxon>Kitasatosporales</taxon>
        <taxon>Streptomycetaceae</taxon>
        <taxon>Streptomyces</taxon>
    </lineage>
</organism>
<gene>
    <name evidence="2" type="ORF">GCM10010145_42060</name>
</gene>
<proteinExistence type="predicted"/>
<evidence type="ECO:0008006" key="4">
    <source>
        <dbReference type="Google" id="ProtNLM"/>
    </source>
</evidence>
<comment type="caution">
    <text evidence="2">The sequence shown here is derived from an EMBL/GenBank/DDBJ whole genome shotgun (WGS) entry which is preliminary data.</text>
</comment>
<reference evidence="2" key="2">
    <citation type="submission" date="2020-09" db="EMBL/GenBank/DDBJ databases">
        <authorList>
            <person name="Sun Q."/>
            <person name="Ohkuma M."/>
        </authorList>
    </citation>
    <scope>NUCLEOTIDE SEQUENCE</scope>
    <source>
        <strain evidence="2">JCM 3131</strain>
    </source>
</reference>
<feature type="region of interest" description="Disordered" evidence="1">
    <location>
        <begin position="1"/>
        <end position="31"/>
    </location>
</feature>
<evidence type="ECO:0000313" key="3">
    <source>
        <dbReference type="Proteomes" id="UP000620156"/>
    </source>
</evidence>
<dbReference type="EMBL" id="BMQK01000009">
    <property type="protein sequence ID" value="GGQ67768.1"/>
    <property type="molecule type" value="Genomic_DNA"/>
</dbReference>
<dbReference type="Proteomes" id="UP000620156">
    <property type="component" value="Unassembled WGS sequence"/>
</dbReference>
<reference evidence="2" key="1">
    <citation type="journal article" date="2014" name="Int. J. Syst. Evol. Microbiol.">
        <title>Complete genome sequence of Corynebacterium casei LMG S-19264T (=DSM 44701T), isolated from a smear-ripened cheese.</title>
        <authorList>
            <consortium name="US DOE Joint Genome Institute (JGI-PGF)"/>
            <person name="Walter F."/>
            <person name="Albersmeier A."/>
            <person name="Kalinowski J."/>
            <person name="Ruckert C."/>
        </authorList>
    </citation>
    <scope>NUCLEOTIDE SEQUENCE</scope>
    <source>
        <strain evidence="2">JCM 3131</strain>
    </source>
</reference>
<name>A0A918ET02_9ACTN</name>
<protein>
    <recommendedName>
        <fullName evidence="4">Tat pathway signal sequence domain protein</fullName>
    </recommendedName>
</protein>
<dbReference type="AlphaFoldDB" id="A0A918ET02"/>
<accession>A0A918ET02</accession>
<feature type="region of interest" description="Disordered" evidence="1">
    <location>
        <begin position="202"/>
        <end position="232"/>
    </location>
</feature>
<evidence type="ECO:0000313" key="2">
    <source>
        <dbReference type="EMBL" id="GGQ67768.1"/>
    </source>
</evidence>